<feature type="transmembrane region" description="Helical" evidence="4">
    <location>
        <begin position="184"/>
        <end position="205"/>
    </location>
</feature>
<keyword evidence="2 3" id="KW-0175">Coiled coil</keyword>
<evidence type="ECO:0000256" key="2">
    <source>
        <dbReference type="ARBA" id="ARBA00023054"/>
    </source>
</evidence>
<keyword evidence="4" id="KW-1133">Transmembrane helix</keyword>
<comment type="subcellular location">
    <subcellularLocation>
        <location evidence="1">Cell envelope</location>
    </subcellularLocation>
</comment>
<proteinExistence type="predicted"/>
<dbReference type="EMBL" id="CAADFQ010000004">
    <property type="protein sequence ID" value="VFK27626.1"/>
    <property type="molecule type" value="Genomic_DNA"/>
</dbReference>
<evidence type="ECO:0000313" key="7">
    <source>
        <dbReference type="EMBL" id="VFK74366.1"/>
    </source>
</evidence>
<dbReference type="GO" id="GO:0030313">
    <property type="term" value="C:cell envelope"/>
    <property type="evidence" value="ECO:0007669"/>
    <property type="project" value="UniProtKB-SubCell"/>
</dbReference>
<evidence type="ECO:0000256" key="4">
    <source>
        <dbReference type="SAM" id="Phobius"/>
    </source>
</evidence>
<dbReference type="PANTHER" id="PTHR32347:SF23">
    <property type="entry name" value="BLL5650 PROTEIN"/>
    <property type="match status" value="1"/>
</dbReference>
<reference evidence="7" key="1">
    <citation type="submission" date="2019-02" db="EMBL/GenBank/DDBJ databases">
        <authorList>
            <person name="Gruber-Vodicka R. H."/>
            <person name="Seah K. B. B."/>
        </authorList>
    </citation>
    <scope>NUCLEOTIDE SEQUENCE</scope>
    <source>
        <strain evidence="5">BECK_BZ197</strain>
        <strain evidence="7">BECK_BZ198</strain>
        <strain evidence="6">BECK_BZ199</strain>
    </source>
</reference>
<protein>
    <submittedName>
        <fullName evidence="7">HlyD family secretion protein</fullName>
    </submittedName>
</protein>
<evidence type="ECO:0000256" key="1">
    <source>
        <dbReference type="ARBA" id="ARBA00004196"/>
    </source>
</evidence>
<dbReference type="AlphaFoldDB" id="A0A451B7W4"/>
<dbReference type="InterPro" id="IPR050465">
    <property type="entry name" value="UPF0194_transport"/>
</dbReference>
<dbReference type="EMBL" id="CAADGH010000004">
    <property type="protein sequence ID" value="VFK74366.1"/>
    <property type="molecule type" value="Genomic_DNA"/>
</dbReference>
<evidence type="ECO:0000313" key="5">
    <source>
        <dbReference type="EMBL" id="VFK22021.1"/>
    </source>
</evidence>
<evidence type="ECO:0000313" key="6">
    <source>
        <dbReference type="EMBL" id="VFK27626.1"/>
    </source>
</evidence>
<dbReference type="SUPFAM" id="SSF111369">
    <property type="entry name" value="HlyD-like secretion proteins"/>
    <property type="match status" value="1"/>
</dbReference>
<gene>
    <name evidence="5" type="ORF">BECKMB1821G_GA0114241_100114</name>
    <name evidence="7" type="ORF">BECKMB1821H_GA0114242_100414</name>
    <name evidence="6" type="ORF">BECKMB1821I_GA0114274_100414</name>
</gene>
<keyword evidence="4" id="KW-0472">Membrane</keyword>
<dbReference type="PANTHER" id="PTHR32347">
    <property type="entry name" value="EFFLUX SYSTEM COMPONENT YKNX-RELATED"/>
    <property type="match status" value="1"/>
</dbReference>
<feature type="coiled-coil region" evidence="3">
    <location>
        <begin position="245"/>
        <end position="272"/>
    </location>
</feature>
<sequence length="448" mass="50522">MAKPPSPELVAVSMLLQLQERVRAAKTVEELAFIAVNETYMMAPYRQAVLWIQDKGVVAVSGVAAPEKDAPFIQWVRRLLSGIAIDASPRLVRSVDLGQNDAAQWRHWLPNQGLILPFVGSDGQWFGRLLLARDEDWSTMEQELMRHLAATYGYAWWSLQRRGKRSLIRAFTGNPLVKRRWQGVLALLFFLALFIPVPLTVLAPAEIVPVNPTVIRSPLEGVMDRVWVQPNQKVQTGEALFDLDRTSLESRLDVAEKTLRTVEVEYRQTAQQAMANQYNKARLAILQGKAEEQRAEVKHLRGLIARSLVTAPREGVVILDDPTDWIGRPVMVGERVMSIADELDTEVEVWAPIGDAIIFASDAPVTVFLNADPLHPVRARLRSFSYEAMPRPDGSLAHRVRAVLSDTESERRIRIGLRGTARITGERVLLAYWIFRRPLAVIRQTLGW</sequence>
<name>A0A451B7W4_9GAMM</name>
<accession>A0A451B7W4</accession>
<dbReference type="Gene3D" id="1.10.287.470">
    <property type="entry name" value="Helix hairpin bin"/>
    <property type="match status" value="1"/>
</dbReference>
<organism evidence="7">
    <name type="scientific">Candidatus Kentrum sp. MB</name>
    <dbReference type="NCBI Taxonomy" id="2138164"/>
    <lineage>
        <taxon>Bacteria</taxon>
        <taxon>Pseudomonadati</taxon>
        <taxon>Pseudomonadota</taxon>
        <taxon>Gammaproteobacteria</taxon>
        <taxon>Candidatus Kentrum</taxon>
    </lineage>
</organism>
<keyword evidence="4" id="KW-0812">Transmembrane</keyword>
<dbReference type="Gene3D" id="2.40.50.100">
    <property type="match status" value="1"/>
</dbReference>
<evidence type="ECO:0000256" key="3">
    <source>
        <dbReference type="SAM" id="Coils"/>
    </source>
</evidence>
<dbReference type="EMBL" id="CAADFO010000001">
    <property type="protein sequence ID" value="VFK22021.1"/>
    <property type="molecule type" value="Genomic_DNA"/>
</dbReference>